<evidence type="ECO:0000313" key="3">
    <source>
        <dbReference type="EMBL" id="KAK9809524.1"/>
    </source>
</evidence>
<gene>
    <name evidence="3" type="ORF">WJX73_008643</name>
</gene>
<feature type="compositionally biased region" description="Basic and acidic residues" evidence="1">
    <location>
        <begin position="27"/>
        <end position="36"/>
    </location>
</feature>
<feature type="compositionally biased region" description="Low complexity" evidence="1">
    <location>
        <begin position="509"/>
        <end position="524"/>
    </location>
</feature>
<feature type="region of interest" description="Disordered" evidence="1">
    <location>
        <begin position="493"/>
        <end position="546"/>
    </location>
</feature>
<protein>
    <recommendedName>
        <fullName evidence="2">DUF4211 domain-containing protein</fullName>
    </recommendedName>
</protein>
<feature type="region of interest" description="Disordered" evidence="1">
    <location>
        <begin position="222"/>
        <end position="252"/>
    </location>
</feature>
<evidence type="ECO:0000256" key="1">
    <source>
        <dbReference type="SAM" id="MobiDB-lite"/>
    </source>
</evidence>
<dbReference type="Pfam" id="PF13926">
    <property type="entry name" value="DUF4211"/>
    <property type="match status" value="1"/>
</dbReference>
<feature type="region of interest" description="Disordered" evidence="1">
    <location>
        <begin position="1"/>
        <end position="138"/>
    </location>
</feature>
<accession>A0AAW1PN31</accession>
<feature type="compositionally biased region" description="Basic and acidic residues" evidence="1">
    <location>
        <begin position="189"/>
        <end position="199"/>
    </location>
</feature>
<sequence>MTLTRRSERLQQAEGEKHQRKTAVKRSLKEAVDRRDRQRGRQYVTEAVYASDSELEQAGLNSPSESSESEADSESHSADPPALPRRSGRSQPQAALRTPQRSRRRSQLPPAKQNGSARKSASKFVTGGTRRSATPEESAPGLYCRLASLLLLRKKLSRLRKEVPASAASERAQQSASKRRATMSVADRLAAHQEAHRAQAAESDDEAVNTNEAMLQLHDVLEVGSSDDEQPGPSSRPAKRQRKNWRAEQQRLGISVGPSEDLEASFSTFLHYLLLCCLDASLAEQVRSEAHNPAVALLHRAVVRIQNKLTEKMVWCVQSMAWNKATPALVWGLEHLPHYACHHMDDMEKAELGVDCEACHRMQAKASQAVTLKGTPYDADWLVKFIPPSTAVPQAGLQEHIDSVAESSRQEQALTAAGSDISQEALIAAVLDQTDVVGEQWAKFSGLMDLADQWMNMAAARQPDDDNTHSRNSDWKHLGGHLIVKVSQLCDYSDSDDDESPAANLLTTSRSVRQQSSERSGSVRNSMQLGASPAVDRRRLHRGRQTDIRTLLQAKR</sequence>
<feature type="compositionally biased region" description="Basic and acidic residues" evidence="1">
    <location>
        <begin position="1"/>
        <end position="17"/>
    </location>
</feature>
<proteinExistence type="predicted"/>
<comment type="caution">
    <text evidence="3">The sequence shown here is derived from an EMBL/GenBank/DDBJ whole genome shotgun (WGS) entry which is preliminary data.</text>
</comment>
<evidence type="ECO:0000313" key="4">
    <source>
        <dbReference type="Proteomes" id="UP001465755"/>
    </source>
</evidence>
<reference evidence="3 4" key="1">
    <citation type="journal article" date="2024" name="Nat. Commun.">
        <title>Phylogenomics reveals the evolutionary origins of lichenization in chlorophyte algae.</title>
        <authorList>
            <person name="Puginier C."/>
            <person name="Libourel C."/>
            <person name="Otte J."/>
            <person name="Skaloud P."/>
            <person name="Haon M."/>
            <person name="Grisel S."/>
            <person name="Petersen M."/>
            <person name="Berrin J.G."/>
            <person name="Delaux P.M."/>
            <person name="Dal Grande F."/>
            <person name="Keller J."/>
        </authorList>
    </citation>
    <scope>NUCLEOTIDE SEQUENCE [LARGE SCALE GENOMIC DNA]</scope>
    <source>
        <strain evidence="3 4">SAG 2036</strain>
    </source>
</reference>
<dbReference type="Proteomes" id="UP001465755">
    <property type="component" value="Unassembled WGS sequence"/>
</dbReference>
<dbReference type="AlphaFoldDB" id="A0AAW1PN31"/>
<keyword evidence="4" id="KW-1185">Reference proteome</keyword>
<feature type="domain" description="DUF4211" evidence="2">
    <location>
        <begin position="249"/>
        <end position="380"/>
    </location>
</feature>
<feature type="compositionally biased region" description="Low complexity" evidence="1">
    <location>
        <begin position="165"/>
        <end position="176"/>
    </location>
</feature>
<evidence type="ECO:0000259" key="2">
    <source>
        <dbReference type="Pfam" id="PF13926"/>
    </source>
</evidence>
<name>A0AAW1PN31_9CHLO</name>
<organism evidence="3 4">
    <name type="scientific">Symbiochloris irregularis</name>
    <dbReference type="NCBI Taxonomy" id="706552"/>
    <lineage>
        <taxon>Eukaryota</taxon>
        <taxon>Viridiplantae</taxon>
        <taxon>Chlorophyta</taxon>
        <taxon>core chlorophytes</taxon>
        <taxon>Trebouxiophyceae</taxon>
        <taxon>Trebouxiales</taxon>
        <taxon>Trebouxiaceae</taxon>
        <taxon>Symbiochloris</taxon>
    </lineage>
</organism>
<dbReference type="InterPro" id="IPR025451">
    <property type="entry name" value="DUF4211"/>
</dbReference>
<dbReference type="EMBL" id="JALJOQ010000019">
    <property type="protein sequence ID" value="KAK9809524.1"/>
    <property type="molecule type" value="Genomic_DNA"/>
</dbReference>
<feature type="region of interest" description="Disordered" evidence="1">
    <location>
        <begin position="160"/>
        <end position="207"/>
    </location>
</feature>